<sequence length="320" mass="34969">MTKQEWIEYFEAVNSRSPVESEIVAAARAGEFAEDPSANTNAKETESEQYEQPSSVNVTSTAEIPQTQQLSSVNLTAGVQNQETSNTGSLPLNNALGVTPATAARNAFSWKEYFAWIKQTLKTPTQNNQFNSTLFPWITIGVISLTAALSLTLRLYFMFDDVRKSGLGAFGSLMGLQVSNPVNIGVFFALFAVFAGLFITVTFSTWVGLKILKDTSRFTDVLSKYASLYIPITVVFLFAGLLSLVQLGPLGFFFIVIALCMVQLSTSYILFTATNRLRLDDFYAKMLAIFASQAILAIVTIVLFAILGVTVLSNVIGSFI</sequence>
<feature type="transmembrane region" description="Helical" evidence="2">
    <location>
        <begin position="184"/>
        <end position="207"/>
    </location>
</feature>
<dbReference type="EMBL" id="JAAXZR010000009">
    <property type="protein sequence ID" value="NLT79055.1"/>
    <property type="molecule type" value="Genomic_DNA"/>
</dbReference>
<keyword evidence="2" id="KW-1133">Transmembrane helix</keyword>
<protein>
    <submittedName>
        <fullName evidence="3">Uncharacterized protein</fullName>
    </submittedName>
</protein>
<dbReference type="InterPro" id="IPR046481">
    <property type="entry name" value="DUF6574"/>
</dbReference>
<feature type="transmembrane region" description="Helical" evidence="2">
    <location>
        <begin position="294"/>
        <end position="316"/>
    </location>
</feature>
<gene>
    <name evidence="3" type="ORF">GXW98_02055</name>
</gene>
<dbReference type="RefSeq" id="WP_273172680.1">
    <property type="nucleotide sequence ID" value="NZ_JAAXZR010000009.1"/>
</dbReference>
<keyword evidence="2" id="KW-0472">Membrane</keyword>
<name>A0A971IBF2_9BIFI</name>
<evidence type="ECO:0000313" key="3">
    <source>
        <dbReference type="EMBL" id="NLT79055.1"/>
    </source>
</evidence>
<feature type="transmembrane region" description="Helical" evidence="2">
    <location>
        <begin position="251"/>
        <end position="273"/>
    </location>
</feature>
<feature type="transmembrane region" description="Helical" evidence="2">
    <location>
        <begin position="134"/>
        <end position="157"/>
    </location>
</feature>
<reference evidence="3" key="1">
    <citation type="journal article" date="2020" name="Biotechnol. Biofuels">
        <title>New insights from the biogas microbiome by comprehensive genome-resolved metagenomics of nearly 1600 species originating from multiple anaerobic digesters.</title>
        <authorList>
            <person name="Campanaro S."/>
            <person name="Treu L."/>
            <person name="Rodriguez-R L.M."/>
            <person name="Kovalovszki A."/>
            <person name="Ziels R.M."/>
            <person name="Maus I."/>
            <person name="Zhu X."/>
            <person name="Kougias P.G."/>
            <person name="Basile A."/>
            <person name="Luo G."/>
            <person name="Schluter A."/>
            <person name="Konstantinidis K.T."/>
            <person name="Angelidaki I."/>
        </authorList>
    </citation>
    <scope>NUCLEOTIDE SEQUENCE</scope>
    <source>
        <strain evidence="3">AS01afH2WH_6</strain>
    </source>
</reference>
<reference evidence="3" key="2">
    <citation type="submission" date="2020-01" db="EMBL/GenBank/DDBJ databases">
        <authorList>
            <person name="Campanaro S."/>
        </authorList>
    </citation>
    <scope>NUCLEOTIDE SEQUENCE</scope>
    <source>
        <strain evidence="3">AS01afH2WH_6</strain>
    </source>
</reference>
<evidence type="ECO:0000256" key="1">
    <source>
        <dbReference type="SAM" id="MobiDB-lite"/>
    </source>
</evidence>
<proteinExistence type="predicted"/>
<organism evidence="3 4">
    <name type="scientific">Bifidobacterium crudilactis</name>
    <dbReference type="NCBI Taxonomy" id="327277"/>
    <lineage>
        <taxon>Bacteria</taxon>
        <taxon>Bacillati</taxon>
        <taxon>Actinomycetota</taxon>
        <taxon>Actinomycetes</taxon>
        <taxon>Bifidobacteriales</taxon>
        <taxon>Bifidobacteriaceae</taxon>
        <taxon>Bifidobacterium</taxon>
    </lineage>
</organism>
<dbReference type="Proteomes" id="UP000767327">
    <property type="component" value="Unassembled WGS sequence"/>
</dbReference>
<evidence type="ECO:0000256" key="2">
    <source>
        <dbReference type="SAM" id="Phobius"/>
    </source>
</evidence>
<comment type="caution">
    <text evidence="3">The sequence shown here is derived from an EMBL/GenBank/DDBJ whole genome shotgun (WGS) entry which is preliminary data.</text>
</comment>
<dbReference type="Pfam" id="PF20214">
    <property type="entry name" value="DUF6574"/>
    <property type="match status" value="1"/>
</dbReference>
<dbReference type="AlphaFoldDB" id="A0A971IBF2"/>
<keyword evidence="2" id="KW-0812">Transmembrane</keyword>
<evidence type="ECO:0000313" key="4">
    <source>
        <dbReference type="Proteomes" id="UP000767327"/>
    </source>
</evidence>
<feature type="region of interest" description="Disordered" evidence="1">
    <location>
        <begin position="30"/>
        <end position="56"/>
    </location>
</feature>
<accession>A0A971IBF2</accession>
<feature type="transmembrane region" description="Helical" evidence="2">
    <location>
        <begin position="228"/>
        <end position="245"/>
    </location>
</feature>